<keyword evidence="3" id="KW-1185">Reference proteome</keyword>
<feature type="coiled-coil region" evidence="1">
    <location>
        <begin position="18"/>
        <end position="97"/>
    </location>
</feature>
<name>G0QRJ7_ICHMU</name>
<organism evidence="2 3">
    <name type="scientific">Ichthyophthirius multifiliis</name>
    <name type="common">White spot disease agent</name>
    <name type="synonym">Ich</name>
    <dbReference type="NCBI Taxonomy" id="5932"/>
    <lineage>
        <taxon>Eukaryota</taxon>
        <taxon>Sar</taxon>
        <taxon>Alveolata</taxon>
        <taxon>Ciliophora</taxon>
        <taxon>Intramacronucleata</taxon>
        <taxon>Oligohymenophorea</taxon>
        <taxon>Hymenostomatida</taxon>
        <taxon>Ophryoglenina</taxon>
        <taxon>Ichthyophthirius</taxon>
    </lineage>
</organism>
<dbReference type="InParanoid" id="G0QRJ7"/>
<evidence type="ECO:0000256" key="1">
    <source>
        <dbReference type="SAM" id="Coils"/>
    </source>
</evidence>
<dbReference type="GeneID" id="14908319"/>
<dbReference type="Proteomes" id="UP000008983">
    <property type="component" value="Unassembled WGS sequence"/>
</dbReference>
<evidence type="ECO:0000313" key="3">
    <source>
        <dbReference type="Proteomes" id="UP000008983"/>
    </source>
</evidence>
<sequence length="123" mass="14691">MKKTKDRDEKIEAGLNSSDDLDAELEEIIENKVEFNEKNEFLAKERFVQDIVSKEREEIKGIIKGICNGYQGKKRNLQNLNNDLNESESSFEERRKQRIIRAFEEIQEKEKLTQFYVKFKKEK</sequence>
<reference evidence="2 3" key="1">
    <citation type="submission" date="2011-07" db="EMBL/GenBank/DDBJ databases">
        <authorList>
            <person name="Coyne R."/>
            <person name="Brami D."/>
            <person name="Johnson J."/>
            <person name="Hostetler J."/>
            <person name="Hannick L."/>
            <person name="Clark T."/>
            <person name="Cassidy-Hanley D."/>
            <person name="Inman J."/>
        </authorList>
    </citation>
    <scope>NUCLEOTIDE SEQUENCE [LARGE SCALE GENOMIC DNA]</scope>
    <source>
        <strain evidence="2 3">G5</strain>
    </source>
</reference>
<dbReference type="EMBL" id="GL983770">
    <property type="protein sequence ID" value="EGR32165.1"/>
    <property type="molecule type" value="Genomic_DNA"/>
</dbReference>
<accession>G0QRJ7</accession>
<evidence type="ECO:0000313" key="2">
    <source>
        <dbReference type="EMBL" id="EGR32165.1"/>
    </source>
</evidence>
<dbReference type="RefSeq" id="XP_004035651.1">
    <property type="nucleotide sequence ID" value="XM_004035603.1"/>
</dbReference>
<keyword evidence="1" id="KW-0175">Coiled coil</keyword>
<proteinExistence type="predicted"/>
<gene>
    <name evidence="2" type="ORF">IMG5_094280</name>
</gene>
<protein>
    <submittedName>
        <fullName evidence="2">Uncharacterized protein</fullName>
    </submittedName>
</protein>
<dbReference type="AlphaFoldDB" id="G0QRJ7"/>